<dbReference type="PANTHER" id="PTHR31154:SF4">
    <property type="entry name" value="MEMBRANE TRANSPORTER PROTEIN"/>
    <property type="match status" value="1"/>
</dbReference>
<evidence type="ECO:0000256" key="3">
    <source>
        <dbReference type="ARBA" id="ARBA00022989"/>
    </source>
</evidence>
<keyword evidence="4 5" id="KW-0472">Membrane</keyword>
<feature type="transmembrane region" description="Helical" evidence="5">
    <location>
        <begin position="248"/>
        <end position="266"/>
    </location>
</feature>
<protein>
    <recommendedName>
        <fullName evidence="5">Probable membrane transporter protein</fullName>
    </recommendedName>
</protein>
<keyword evidence="7" id="KW-1185">Reference proteome</keyword>
<feature type="transmembrane region" description="Helical" evidence="5">
    <location>
        <begin position="111"/>
        <end position="129"/>
    </location>
</feature>
<comment type="similarity">
    <text evidence="5">Belongs to the 4-toluene sulfonate uptake permease (TSUP) (TC 2.A.102) family.</text>
</comment>
<feature type="transmembrane region" description="Helical" evidence="5">
    <location>
        <begin position="12"/>
        <end position="30"/>
    </location>
</feature>
<organism evidence="6 7">
    <name type="scientific">Luteolibacter pohnpeiensis</name>
    <dbReference type="NCBI Taxonomy" id="454153"/>
    <lineage>
        <taxon>Bacteria</taxon>
        <taxon>Pseudomonadati</taxon>
        <taxon>Verrucomicrobiota</taxon>
        <taxon>Verrucomicrobiia</taxon>
        <taxon>Verrucomicrobiales</taxon>
        <taxon>Verrucomicrobiaceae</taxon>
        <taxon>Luteolibacter</taxon>
    </lineage>
</organism>
<gene>
    <name evidence="6" type="ORF">JIN85_06425</name>
</gene>
<dbReference type="EMBL" id="JAENIJ010000007">
    <property type="protein sequence ID" value="MBK1882042.1"/>
    <property type="molecule type" value="Genomic_DNA"/>
</dbReference>
<dbReference type="Pfam" id="PF01925">
    <property type="entry name" value="TauE"/>
    <property type="match status" value="1"/>
</dbReference>
<name>A0A934S9B5_9BACT</name>
<comment type="subcellular location">
    <subcellularLocation>
        <location evidence="5">Cell membrane</location>
        <topology evidence="5">Multi-pass membrane protein</topology>
    </subcellularLocation>
    <subcellularLocation>
        <location evidence="1">Membrane</location>
        <topology evidence="1">Multi-pass membrane protein</topology>
    </subcellularLocation>
</comment>
<feature type="transmembrane region" description="Helical" evidence="5">
    <location>
        <begin position="42"/>
        <end position="70"/>
    </location>
</feature>
<feature type="transmembrane region" description="Helical" evidence="5">
    <location>
        <begin position="176"/>
        <end position="207"/>
    </location>
</feature>
<evidence type="ECO:0000256" key="5">
    <source>
        <dbReference type="RuleBase" id="RU363041"/>
    </source>
</evidence>
<sequence>MIRPNRCRLLPWLNWLMLFYGGWLVLVISGDYWQAIREHWGIAVAMAMGSYAAGATPMGGGTVGFPVLVLLFKQAPTLGRDFSFAVQSVGMTSASIFILCRRQEVEWPMLRWALLGSLIGTPLGILYIAPLAPPVIIKLLFAVVWCSFGVLHLYRLRELCQHEGMAPGAHRFDRNAGFLIGLLAGSTVAAITGVGIDMVLYAVLVLLCQADLKIAIPTSVIIMAWTSLLGILLKNLTASIQPGVFENWLAAAPVVILGAPLGAFVVERVGRKATLLIVSILCIGQFVWTVSDEWQRLGLVGVIGALGGVLVFNMGFEWLHRAGMKLARRGQSR</sequence>
<reference evidence="6" key="1">
    <citation type="submission" date="2021-01" db="EMBL/GenBank/DDBJ databases">
        <title>Modified the classification status of verrucomicrobia.</title>
        <authorList>
            <person name="Feng X."/>
        </authorList>
    </citation>
    <scope>NUCLEOTIDE SEQUENCE</scope>
    <source>
        <strain evidence="6">KCTC 22041</strain>
    </source>
</reference>
<keyword evidence="3 5" id="KW-1133">Transmembrane helix</keyword>
<dbReference type="Proteomes" id="UP000603141">
    <property type="component" value="Unassembled WGS sequence"/>
</dbReference>
<keyword evidence="5" id="KW-1003">Cell membrane</keyword>
<evidence type="ECO:0000313" key="7">
    <source>
        <dbReference type="Proteomes" id="UP000603141"/>
    </source>
</evidence>
<dbReference type="GO" id="GO:0005886">
    <property type="term" value="C:plasma membrane"/>
    <property type="evidence" value="ECO:0007669"/>
    <property type="project" value="UniProtKB-SubCell"/>
</dbReference>
<evidence type="ECO:0000313" key="6">
    <source>
        <dbReference type="EMBL" id="MBK1882042.1"/>
    </source>
</evidence>
<feature type="transmembrane region" description="Helical" evidence="5">
    <location>
        <begin position="214"/>
        <end position="233"/>
    </location>
</feature>
<dbReference type="RefSeq" id="WP_200268793.1">
    <property type="nucleotide sequence ID" value="NZ_JAENIJ010000007.1"/>
</dbReference>
<dbReference type="AlphaFoldDB" id="A0A934S9B5"/>
<evidence type="ECO:0000256" key="1">
    <source>
        <dbReference type="ARBA" id="ARBA00004141"/>
    </source>
</evidence>
<proteinExistence type="inferred from homology"/>
<evidence type="ECO:0000256" key="2">
    <source>
        <dbReference type="ARBA" id="ARBA00022692"/>
    </source>
</evidence>
<feature type="transmembrane region" description="Helical" evidence="5">
    <location>
        <begin position="297"/>
        <end position="319"/>
    </location>
</feature>
<comment type="caution">
    <text evidence="6">The sequence shown here is derived from an EMBL/GenBank/DDBJ whole genome shotgun (WGS) entry which is preliminary data.</text>
</comment>
<keyword evidence="2 5" id="KW-0812">Transmembrane</keyword>
<feature type="transmembrane region" description="Helical" evidence="5">
    <location>
        <begin position="136"/>
        <end position="156"/>
    </location>
</feature>
<accession>A0A934S9B5</accession>
<dbReference type="InterPro" id="IPR002781">
    <property type="entry name" value="TM_pro_TauE-like"/>
</dbReference>
<dbReference type="PANTHER" id="PTHR31154">
    <property type="entry name" value="MEMBRANE TRANSPORTER PROTEIN"/>
    <property type="match status" value="1"/>
</dbReference>
<evidence type="ECO:0000256" key="4">
    <source>
        <dbReference type="ARBA" id="ARBA00023136"/>
    </source>
</evidence>